<dbReference type="GO" id="GO:0016787">
    <property type="term" value="F:hydrolase activity"/>
    <property type="evidence" value="ECO:0007669"/>
    <property type="project" value="UniProtKB-KW"/>
</dbReference>
<dbReference type="SUPFAM" id="SSF56601">
    <property type="entry name" value="beta-lactamase/transpeptidase-like"/>
    <property type="match status" value="1"/>
</dbReference>
<reference evidence="3" key="1">
    <citation type="submission" date="2016-10" db="EMBL/GenBank/DDBJ databases">
        <title>Frankia sp. NRRL B-16386 Genome sequencing.</title>
        <authorList>
            <person name="Ghodhbane-Gtari F."/>
            <person name="Swanson E."/>
            <person name="Gueddou A."/>
            <person name="Hezbri K."/>
            <person name="Ktari K."/>
            <person name="Nouioui I."/>
            <person name="Morris K."/>
            <person name="Simpson S."/>
            <person name="Abebe-Akele F."/>
            <person name="Thomas K."/>
            <person name="Gtari M."/>
            <person name="Tisa L.S."/>
        </authorList>
    </citation>
    <scope>NUCLEOTIDE SEQUENCE [LARGE SCALE GENOMIC DNA]</scope>
    <source>
        <strain evidence="3">NRRL B-16386</strain>
    </source>
</reference>
<dbReference type="OrthoDB" id="9773047at2"/>
<name>A0A1V2ID80_9ACTN</name>
<keyword evidence="2" id="KW-0378">Hydrolase</keyword>
<proteinExistence type="predicted"/>
<dbReference type="InterPro" id="IPR050789">
    <property type="entry name" value="Diverse_Enzym_Activities"/>
</dbReference>
<evidence type="ECO:0000259" key="1">
    <source>
        <dbReference type="Pfam" id="PF00144"/>
    </source>
</evidence>
<dbReference type="AlphaFoldDB" id="A0A1V2ID80"/>
<organism evidence="2 3">
    <name type="scientific">Pseudofrankia asymbiotica</name>
    <dbReference type="NCBI Taxonomy" id="1834516"/>
    <lineage>
        <taxon>Bacteria</taxon>
        <taxon>Bacillati</taxon>
        <taxon>Actinomycetota</taxon>
        <taxon>Actinomycetes</taxon>
        <taxon>Frankiales</taxon>
        <taxon>Frankiaceae</taxon>
        <taxon>Pseudofrankia</taxon>
    </lineage>
</organism>
<feature type="domain" description="Beta-lactamase-related" evidence="1">
    <location>
        <begin position="28"/>
        <end position="308"/>
    </location>
</feature>
<gene>
    <name evidence="2" type="ORF">BL253_14380</name>
</gene>
<evidence type="ECO:0000313" key="2">
    <source>
        <dbReference type="EMBL" id="ONH30401.1"/>
    </source>
</evidence>
<accession>A0A1V2ID80</accession>
<dbReference type="EMBL" id="MOMC01000027">
    <property type="protein sequence ID" value="ONH30401.1"/>
    <property type="molecule type" value="Genomic_DNA"/>
</dbReference>
<dbReference type="PANTHER" id="PTHR43283:SF7">
    <property type="entry name" value="BETA-LACTAMASE-RELATED DOMAIN-CONTAINING PROTEIN"/>
    <property type="match status" value="1"/>
</dbReference>
<comment type="caution">
    <text evidence="2">The sequence shown here is derived from an EMBL/GenBank/DDBJ whole genome shotgun (WGS) entry which is preliminary data.</text>
</comment>
<dbReference type="PANTHER" id="PTHR43283">
    <property type="entry name" value="BETA-LACTAMASE-RELATED"/>
    <property type="match status" value="1"/>
</dbReference>
<evidence type="ECO:0000313" key="3">
    <source>
        <dbReference type="Proteomes" id="UP000188929"/>
    </source>
</evidence>
<dbReference type="InterPro" id="IPR001466">
    <property type="entry name" value="Beta-lactam-related"/>
</dbReference>
<protein>
    <submittedName>
        <fullName evidence="2">Serine hydrolase</fullName>
    </submittedName>
</protein>
<dbReference type="STRING" id="1834516.BL253_14380"/>
<dbReference type="Pfam" id="PF00144">
    <property type="entry name" value="Beta-lactamase"/>
    <property type="match status" value="1"/>
</dbReference>
<keyword evidence="3" id="KW-1185">Reference proteome</keyword>
<dbReference type="InterPro" id="IPR012338">
    <property type="entry name" value="Beta-lactam/transpept-like"/>
</dbReference>
<sequence>MAPAAVGLDPAKLDEIAKTAETGKSNCLLVVRGGKIAGEWYFRGTNKDTTQDVFSATKSVTSTLVGIAQDDGDLKISESASTWIPTWRGTPSEAVTVRDLLSNDSGRRWSVGLDYGQLVKATDQTGFAVGLDQANPPGQVWAYNNSAIQTLQQVLKGATGQDPVTFAEDRLFGPLGMTDTRMTPDGAGNARTYTGLHTTCRDLARFGQLALDHGVWHGKQIVSADWLRAATGTSSTELNAAYGYLWWLNHEGLIGNPLVATDLSQVGNQTATRGRLVPGAPDDIFWAIGLGNQVVQVDPGSDTVVVRMGIPETAPKPPTFGPGEASRVVTQAVTGPVSRG</sequence>
<dbReference type="Proteomes" id="UP000188929">
    <property type="component" value="Unassembled WGS sequence"/>
</dbReference>
<dbReference type="Gene3D" id="3.40.710.10">
    <property type="entry name" value="DD-peptidase/beta-lactamase superfamily"/>
    <property type="match status" value="1"/>
</dbReference>